<reference evidence="2" key="1">
    <citation type="submission" date="2024-06" db="EMBL/GenBank/DDBJ databases">
        <title>Multi-omics analyses provide insights into the biosynthesis of the anticancer antibiotic pleurotin in Hohenbuehelia grisea.</title>
        <authorList>
            <person name="Weaver J.A."/>
            <person name="Alberti F."/>
        </authorList>
    </citation>
    <scope>NUCLEOTIDE SEQUENCE [LARGE SCALE GENOMIC DNA]</scope>
    <source>
        <strain evidence="2">T-177</strain>
    </source>
</reference>
<proteinExistence type="predicted"/>
<accession>A0ABR3JNQ6</accession>
<evidence type="ECO:0000313" key="2">
    <source>
        <dbReference type="Proteomes" id="UP001556367"/>
    </source>
</evidence>
<dbReference type="Gene3D" id="2.60.40.790">
    <property type="match status" value="1"/>
</dbReference>
<dbReference type="CDD" id="cd06464">
    <property type="entry name" value="ACD_sHsps-like"/>
    <property type="match status" value="1"/>
</dbReference>
<sequence>MVTSPNSTSNKKLLHLTCPLDRTLAIRYMRALREGRIWGEPTVAKSVQGSTTAMFIPRMDLFDDPRSSFIIAVLELPGLDKQDITLRIEAGQLLVKGERTLHIPSFPELDDTSPNGNSPMQGRLRIPVQELKYGKYSRCIALPQGTQVSLILASPPSLRLTNLTDNFSFSRRRSMPTSEKACLLFRGPEAPQHNSYRAWTLVHQTWVHPSGAPLPKMMWHPCVVRQPLSAPHPVCVWTKRGGGLDILVLRMHHCGGVISSDGVASALHSRLPYAAWPVSISPFCCLTLDFWAISSYRSLRILSLNRKDSLCMRGCSQE</sequence>
<dbReference type="EMBL" id="JASNQZ010000005">
    <property type="protein sequence ID" value="KAL0957376.1"/>
    <property type="molecule type" value="Genomic_DNA"/>
</dbReference>
<name>A0ABR3JNQ6_9AGAR</name>
<dbReference type="InterPro" id="IPR008978">
    <property type="entry name" value="HSP20-like_chaperone"/>
</dbReference>
<organism evidence="1 2">
    <name type="scientific">Hohenbuehelia grisea</name>
    <dbReference type="NCBI Taxonomy" id="104357"/>
    <lineage>
        <taxon>Eukaryota</taxon>
        <taxon>Fungi</taxon>
        <taxon>Dikarya</taxon>
        <taxon>Basidiomycota</taxon>
        <taxon>Agaricomycotina</taxon>
        <taxon>Agaricomycetes</taxon>
        <taxon>Agaricomycetidae</taxon>
        <taxon>Agaricales</taxon>
        <taxon>Pleurotineae</taxon>
        <taxon>Pleurotaceae</taxon>
        <taxon>Hohenbuehelia</taxon>
    </lineage>
</organism>
<evidence type="ECO:0008006" key="3">
    <source>
        <dbReference type="Google" id="ProtNLM"/>
    </source>
</evidence>
<dbReference type="Proteomes" id="UP001556367">
    <property type="component" value="Unassembled WGS sequence"/>
</dbReference>
<gene>
    <name evidence="1" type="ORF">HGRIS_001178</name>
</gene>
<comment type="caution">
    <text evidence="1">The sequence shown here is derived from an EMBL/GenBank/DDBJ whole genome shotgun (WGS) entry which is preliminary data.</text>
</comment>
<protein>
    <recommendedName>
        <fullName evidence="3">SHSP domain-containing protein</fullName>
    </recommendedName>
</protein>
<keyword evidence="2" id="KW-1185">Reference proteome</keyword>
<evidence type="ECO:0000313" key="1">
    <source>
        <dbReference type="EMBL" id="KAL0957376.1"/>
    </source>
</evidence>
<dbReference type="SUPFAM" id="SSF49764">
    <property type="entry name" value="HSP20-like chaperones"/>
    <property type="match status" value="1"/>
</dbReference>